<protein>
    <recommendedName>
        <fullName evidence="3">F-box associated domain-containing protein</fullName>
    </recommendedName>
</protein>
<evidence type="ECO:0008006" key="3">
    <source>
        <dbReference type="Google" id="ProtNLM"/>
    </source>
</evidence>
<proteinExistence type="predicted"/>
<accession>A0A2P5B4P3</accession>
<dbReference type="Proteomes" id="UP000237000">
    <property type="component" value="Unassembled WGS sequence"/>
</dbReference>
<reference evidence="2" key="1">
    <citation type="submission" date="2016-06" db="EMBL/GenBank/DDBJ databases">
        <title>Parallel loss of symbiosis genes in relatives of nitrogen-fixing non-legume Parasponia.</title>
        <authorList>
            <person name="Van Velzen R."/>
            <person name="Holmer R."/>
            <person name="Bu F."/>
            <person name="Rutten L."/>
            <person name="Van Zeijl A."/>
            <person name="Liu W."/>
            <person name="Santuari L."/>
            <person name="Cao Q."/>
            <person name="Sharma T."/>
            <person name="Shen D."/>
            <person name="Roswanjaya Y."/>
            <person name="Wardhani T."/>
            <person name="Kalhor M.S."/>
            <person name="Jansen J."/>
            <person name="Van den Hoogen J."/>
            <person name="Gungor B."/>
            <person name="Hartog M."/>
            <person name="Hontelez J."/>
            <person name="Verver J."/>
            <person name="Yang W.-C."/>
            <person name="Schijlen E."/>
            <person name="Repin R."/>
            <person name="Schilthuizen M."/>
            <person name="Schranz E."/>
            <person name="Heidstra R."/>
            <person name="Miyata K."/>
            <person name="Fedorova E."/>
            <person name="Kohlen W."/>
            <person name="Bisseling T."/>
            <person name="Smit S."/>
            <person name="Geurts R."/>
        </authorList>
    </citation>
    <scope>NUCLEOTIDE SEQUENCE [LARGE SCALE GENOMIC DNA]</scope>
    <source>
        <strain evidence="2">cv. RG33-2</strain>
    </source>
</reference>
<organism evidence="1 2">
    <name type="scientific">Trema orientale</name>
    <name type="common">Charcoal tree</name>
    <name type="synonym">Celtis orientalis</name>
    <dbReference type="NCBI Taxonomy" id="63057"/>
    <lineage>
        <taxon>Eukaryota</taxon>
        <taxon>Viridiplantae</taxon>
        <taxon>Streptophyta</taxon>
        <taxon>Embryophyta</taxon>
        <taxon>Tracheophyta</taxon>
        <taxon>Spermatophyta</taxon>
        <taxon>Magnoliopsida</taxon>
        <taxon>eudicotyledons</taxon>
        <taxon>Gunneridae</taxon>
        <taxon>Pentapetalae</taxon>
        <taxon>rosids</taxon>
        <taxon>fabids</taxon>
        <taxon>Rosales</taxon>
        <taxon>Cannabaceae</taxon>
        <taxon>Trema</taxon>
    </lineage>
</organism>
<sequence>MFDEVFHDTVLPNYLAACQKVSVQLAVWNESIALFVFMREISITKFIQVWVPGDSYDGVNGRPCSWIKKLTIGPSANIVYPLTFLKNDEVLMRTEGGRFFLYNLHHQMYRVFTMAENTHPEWECSYVKSLLSVQGGYQSRS</sequence>
<gene>
    <name evidence="1" type="ORF">TorRG33x02_332990</name>
</gene>
<name>A0A2P5B4P3_TREOI</name>
<comment type="caution">
    <text evidence="1">The sequence shown here is derived from an EMBL/GenBank/DDBJ whole genome shotgun (WGS) entry which is preliminary data.</text>
</comment>
<evidence type="ECO:0000313" key="2">
    <source>
        <dbReference type="Proteomes" id="UP000237000"/>
    </source>
</evidence>
<evidence type="ECO:0000313" key="1">
    <source>
        <dbReference type="EMBL" id="PON43743.1"/>
    </source>
</evidence>
<keyword evidence="2" id="KW-1185">Reference proteome</keyword>
<dbReference type="InParanoid" id="A0A2P5B4P3"/>
<dbReference type="EMBL" id="JXTC01000608">
    <property type="protein sequence ID" value="PON43743.1"/>
    <property type="molecule type" value="Genomic_DNA"/>
</dbReference>
<dbReference type="AlphaFoldDB" id="A0A2P5B4P3"/>